<dbReference type="Proteomes" id="UP000184420">
    <property type="component" value="Unassembled WGS sequence"/>
</dbReference>
<proteinExistence type="predicted"/>
<dbReference type="OrthoDB" id="1090702at2"/>
<organism evidence="1 2">
    <name type="scientific">Chitinophaga jiangningensis</name>
    <dbReference type="NCBI Taxonomy" id="1419482"/>
    <lineage>
        <taxon>Bacteria</taxon>
        <taxon>Pseudomonadati</taxon>
        <taxon>Bacteroidota</taxon>
        <taxon>Chitinophagia</taxon>
        <taxon>Chitinophagales</taxon>
        <taxon>Chitinophagaceae</taxon>
        <taxon>Chitinophaga</taxon>
    </lineage>
</organism>
<sequence>MLFPRKHAAVNWVDGMKISRRHFMETENHFTDAIRDTASLFLHSYDFGLLPPFRGQRLSCDFELNERVTRQVELRLRHCNAITAGGVRIHIQPDAYEEQVVRSYSFAEEAPQEEGEIKYYSVVLSVNPYERVPAGTPDPEETPPRHPHVLNGIDLVVLPAEQVSAAEMSLNHLVIGQLIRKNGRTTVNEQFIPPCTAIVSHPSLIRYYEQFSSLLNEIQMSSFRIIEKVTTNERSTDLAKNIKLLCERMLDYIAQVFFSYRNMVHQQPPVVMVSIFSNLAHIFYTTLHYPGTRAKEEMLKYFYEWRDVTPGNFEDLLTRTIDIAYDHYHIQQSMQQLHDCMHVLSALWNKLSSLEFVGQRRENIVVAEQRTIEQTKARNTWSLLD</sequence>
<evidence type="ECO:0000313" key="1">
    <source>
        <dbReference type="EMBL" id="SHL17890.1"/>
    </source>
</evidence>
<accession>A0A1M6YIF8</accession>
<protein>
    <recommendedName>
        <fullName evidence="3">Type VI secretion, VC_A0110, EvfL, ImpJ, VasE</fullName>
    </recommendedName>
</protein>
<keyword evidence="2" id="KW-1185">Reference proteome</keyword>
<gene>
    <name evidence="1" type="ORF">SAMN05444266_102328</name>
</gene>
<dbReference type="EMBL" id="FRBL01000002">
    <property type="protein sequence ID" value="SHL17890.1"/>
    <property type="molecule type" value="Genomic_DNA"/>
</dbReference>
<name>A0A1M6YIF8_9BACT</name>
<evidence type="ECO:0000313" key="2">
    <source>
        <dbReference type="Proteomes" id="UP000184420"/>
    </source>
</evidence>
<dbReference type="AlphaFoldDB" id="A0A1M6YIF8"/>
<evidence type="ECO:0008006" key="3">
    <source>
        <dbReference type="Google" id="ProtNLM"/>
    </source>
</evidence>
<dbReference type="RefSeq" id="WP_073079066.1">
    <property type="nucleotide sequence ID" value="NZ_FRBL01000002.1"/>
</dbReference>
<reference evidence="1 2" key="1">
    <citation type="submission" date="2016-11" db="EMBL/GenBank/DDBJ databases">
        <authorList>
            <person name="Jaros S."/>
            <person name="Januszkiewicz K."/>
            <person name="Wedrychowicz H."/>
        </authorList>
    </citation>
    <scope>NUCLEOTIDE SEQUENCE [LARGE SCALE GENOMIC DNA]</scope>
    <source>
        <strain evidence="1 2">DSM 27406</strain>
    </source>
</reference>
<dbReference type="STRING" id="1419482.SAMN05444266_102328"/>